<keyword evidence="4" id="KW-0560">Oxidoreductase</keyword>
<comment type="caution">
    <text evidence="6">The sequence shown here is derived from an EMBL/GenBank/DDBJ whole genome shotgun (WGS) entry which is preliminary data.</text>
</comment>
<dbReference type="EMBL" id="CAMPGE010002802">
    <property type="protein sequence ID" value="CAI2361612.1"/>
    <property type="molecule type" value="Genomic_DNA"/>
</dbReference>
<dbReference type="InterPro" id="IPR050121">
    <property type="entry name" value="Cytochrome_P450_monoxygenase"/>
</dbReference>
<evidence type="ECO:0000256" key="2">
    <source>
        <dbReference type="ARBA" id="ARBA00010617"/>
    </source>
</evidence>
<keyword evidence="3 4" id="KW-0349">Heme</keyword>
<evidence type="ECO:0000256" key="4">
    <source>
        <dbReference type="RuleBase" id="RU000461"/>
    </source>
</evidence>
<dbReference type="GO" id="GO:0005506">
    <property type="term" value="F:iron ion binding"/>
    <property type="evidence" value="ECO:0007669"/>
    <property type="project" value="InterPro"/>
</dbReference>
<proteinExistence type="inferred from homology"/>
<comment type="similarity">
    <text evidence="2 4">Belongs to the cytochrome P450 family.</text>
</comment>
<keyword evidence="4" id="KW-0503">Monooxygenase</keyword>
<gene>
    <name evidence="6" type="ORF">ECRASSUSDP1_LOCUS2924</name>
</gene>
<dbReference type="InterPro" id="IPR017972">
    <property type="entry name" value="Cyt_P450_CS"/>
</dbReference>
<dbReference type="InterPro" id="IPR002401">
    <property type="entry name" value="Cyt_P450_E_grp-I"/>
</dbReference>
<keyword evidence="3 4" id="KW-0408">Iron</keyword>
<keyword evidence="3 4" id="KW-0479">Metal-binding</keyword>
<evidence type="ECO:0000313" key="6">
    <source>
        <dbReference type="EMBL" id="CAI2361612.1"/>
    </source>
</evidence>
<keyword evidence="5" id="KW-0812">Transmembrane</keyword>
<evidence type="ECO:0000256" key="3">
    <source>
        <dbReference type="PIRSR" id="PIRSR602401-1"/>
    </source>
</evidence>
<dbReference type="GO" id="GO:0004497">
    <property type="term" value="F:monooxygenase activity"/>
    <property type="evidence" value="ECO:0007669"/>
    <property type="project" value="UniProtKB-KW"/>
</dbReference>
<accession>A0AAD1U6U3</accession>
<dbReference type="GO" id="GO:0020037">
    <property type="term" value="F:heme binding"/>
    <property type="evidence" value="ECO:0007669"/>
    <property type="project" value="InterPro"/>
</dbReference>
<dbReference type="AlphaFoldDB" id="A0AAD1U6U3"/>
<dbReference type="PANTHER" id="PTHR24305:SF166">
    <property type="entry name" value="CYTOCHROME P450 12A4, MITOCHONDRIAL-RELATED"/>
    <property type="match status" value="1"/>
</dbReference>
<protein>
    <recommendedName>
        <fullName evidence="8">Cytochrome P450</fullName>
    </recommendedName>
</protein>
<dbReference type="InterPro" id="IPR036396">
    <property type="entry name" value="Cyt_P450_sf"/>
</dbReference>
<comment type="cofactor">
    <cofactor evidence="1 3">
        <name>heme</name>
        <dbReference type="ChEBI" id="CHEBI:30413"/>
    </cofactor>
</comment>
<feature type="binding site" description="axial binding residue" evidence="3">
    <location>
        <position position="462"/>
    </location>
    <ligand>
        <name>heme</name>
        <dbReference type="ChEBI" id="CHEBI:30413"/>
    </ligand>
    <ligandPart>
        <name>Fe</name>
        <dbReference type="ChEBI" id="CHEBI:18248"/>
    </ligandPart>
</feature>
<keyword evidence="5" id="KW-0472">Membrane</keyword>
<dbReference type="Pfam" id="PF00067">
    <property type="entry name" value="p450"/>
    <property type="match status" value="1"/>
</dbReference>
<dbReference type="PRINTS" id="PR00463">
    <property type="entry name" value="EP450I"/>
</dbReference>
<dbReference type="GO" id="GO:0016705">
    <property type="term" value="F:oxidoreductase activity, acting on paired donors, with incorporation or reduction of molecular oxygen"/>
    <property type="evidence" value="ECO:0007669"/>
    <property type="project" value="InterPro"/>
</dbReference>
<evidence type="ECO:0000313" key="7">
    <source>
        <dbReference type="Proteomes" id="UP001295684"/>
    </source>
</evidence>
<sequence length="514" mass="60401">MFSTILLYSLYFLIAYVVYLGYLAILKPFLFWLKYRSYKNVYTYPYFIPIFGDLWYHLNDMKNNRAHYKHKLDYADDWNKHDLKVRNEGINCVLQIISNKAIEEFVAYQPTKIDNIIEYRGITKCVPHGFINAQTTKKTFERRKLFTNLLNLNKASLMIPGMIARCSEFFDTIEKDKYSNFGIKMNNIIFNMFMNVLYGKEVMPVLAETRGYINPDNSIEQVNFCEFLIRVTNSHVLQNFNPCTTLFPYLNKYNVINPYKRDWKNKDVLYLWFDKLIEACVDETSVAKQVFKLEEYTFEEMYEDLVTIVVAGTETTSRTIISILYYLKKNPEKLELVMEDLEKHGFGPDFDFSKLNVDDILTLEYLPNAIKEGLRIDSPVVEVFNYYTYDDITICDVPIPKGTYVKLDLYAGHYNQNDWLNPKEYIPERHDPDSEYYKKSLEEGKKPHTYSRRSFGHGKRACPGQTLAILKIKIVLTYMLSNYEFDVDEDLLNNDGAGFGAGSLIEPIFKIRSR</sequence>
<evidence type="ECO:0008006" key="8">
    <source>
        <dbReference type="Google" id="ProtNLM"/>
    </source>
</evidence>
<dbReference type="SUPFAM" id="SSF48264">
    <property type="entry name" value="Cytochrome P450"/>
    <property type="match status" value="1"/>
</dbReference>
<keyword evidence="7" id="KW-1185">Reference proteome</keyword>
<dbReference type="Proteomes" id="UP001295684">
    <property type="component" value="Unassembled WGS sequence"/>
</dbReference>
<dbReference type="PANTHER" id="PTHR24305">
    <property type="entry name" value="CYTOCHROME P450"/>
    <property type="match status" value="1"/>
</dbReference>
<dbReference type="PRINTS" id="PR00385">
    <property type="entry name" value="P450"/>
</dbReference>
<dbReference type="Gene3D" id="1.10.630.10">
    <property type="entry name" value="Cytochrome P450"/>
    <property type="match status" value="1"/>
</dbReference>
<evidence type="ECO:0000256" key="1">
    <source>
        <dbReference type="ARBA" id="ARBA00001971"/>
    </source>
</evidence>
<feature type="transmembrane region" description="Helical" evidence="5">
    <location>
        <begin position="6"/>
        <end position="29"/>
    </location>
</feature>
<dbReference type="PROSITE" id="PS00086">
    <property type="entry name" value="CYTOCHROME_P450"/>
    <property type="match status" value="1"/>
</dbReference>
<keyword evidence="5" id="KW-1133">Transmembrane helix</keyword>
<reference evidence="6" key="1">
    <citation type="submission" date="2023-07" db="EMBL/GenBank/DDBJ databases">
        <authorList>
            <consortium name="AG Swart"/>
            <person name="Singh M."/>
            <person name="Singh A."/>
            <person name="Seah K."/>
            <person name="Emmerich C."/>
        </authorList>
    </citation>
    <scope>NUCLEOTIDE SEQUENCE</scope>
    <source>
        <strain evidence="6">DP1</strain>
    </source>
</reference>
<dbReference type="InterPro" id="IPR001128">
    <property type="entry name" value="Cyt_P450"/>
</dbReference>
<dbReference type="CDD" id="cd00302">
    <property type="entry name" value="cytochrome_P450"/>
    <property type="match status" value="1"/>
</dbReference>
<evidence type="ECO:0000256" key="5">
    <source>
        <dbReference type="SAM" id="Phobius"/>
    </source>
</evidence>
<organism evidence="6 7">
    <name type="scientific">Euplotes crassus</name>
    <dbReference type="NCBI Taxonomy" id="5936"/>
    <lineage>
        <taxon>Eukaryota</taxon>
        <taxon>Sar</taxon>
        <taxon>Alveolata</taxon>
        <taxon>Ciliophora</taxon>
        <taxon>Intramacronucleata</taxon>
        <taxon>Spirotrichea</taxon>
        <taxon>Hypotrichia</taxon>
        <taxon>Euplotida</taxon>
        <taxon>Euplotidae</taxon>
        <taxon>Moneuplotes</taxon>
    </lineage>
</organism>
<name>A0AAD1U6U3_EUPCR</name>